<gene>
    <name evidence="6" type="ORF">IQ10_01834</name>
</gene>
<dbReference type="Gene3D" id="1.10.8.60">
    <property type="match status" value="1"/>
</dbReference>
<dbReference type="Pfam" id="PF00158">
    <property type="entry name" value="Sigma54_activat"/>
    <property type="match status" value="1"/>
</dbReference>
<evidence type="ECO:0000259" key="4">
    <source>
        <dbReference type="PROSITE" id="PS50045"/>
    </source>
</evidence>
<dbReference type="InterPro" id="IPR025662">
    <property type="entry name" value="Sigma_54_int_dom_ATP-bd_1"/>
</dbReference>
<dbReference type="SMART" id="SM00382">
    <property type="entry name" value="AAA"/>
    <property type="match status" value="1"/>
</dbReference>
<dbReference type="InterPro" id="IPR003593">
    <property type="entry name" value="AAA+_ATPase"/>
</dbReference>
<organism evidence="6 7">
    <name type="scientific">Halalkalibacter nanhaiisediminis</name>
    <dbReference type="NCBI Taxonomy" id="688079"/>
    <lineage>
        <taxon>Bacteria</taxon>
        <taxon>Bacillati</taxon>
        <taxon>Bacillota</taxon>
        <taxon>Bacilli</taxon>
        <taxon>Bacillales</taxon>
        <taxon>Bacillaceae</taxon>
        <taxon>Halalkalibacter</taxon>
    </lineage>
</organism>
<evidence type="ECO:0000259" key="5">
    <source>
        <dbReference type="PROSITE" id="PS50110"/>
    </source>
</evidence>
<dbReference type="AlphaFoldDB" id="A0A562QLR2"/>
<dbReference type="PANTHER" id="PTHR32071:SF119">
    <property type="entry name" value="SIGMA L-DEPENDENT TRANSCRIPTIONAL REGULATOR YPLP-RELATED"/>
    <property type="match status" value="1"/>
</dbReference>
<proteinExistence type="predicted"/>
<evidence type="ECO:0000313" key="6">
    <source>
        <dbReference type="EMBL" id="TWI57130.1"/>
    </source>
</evidence>
<evidence type="ECO:0000256" key="2">
    <source>
        <dbReference type="ARBA" id="ARBA00022840"/>
    </source>
</evidence>
<dbReference type="PROSITE" id="PS00675">
    <property type="entry name" value="SIGMA54_INTERACT_1"/>
    <property type="match status" value="1"/>
</dbReference>
<feature type="modified residue" description="4-aspartylphosphate" evidence="3">
    <location>
        <position position="52"/>
    </location>
</feature>
<dbReference type="GO" id="GO:0005524">
    <property type="term" value="F:ATP binding"/>
    <property type="evidence" value="ECO:0007669"/>
    <property type="project" value="UniProtKB-KW"/>
</dbReference>
<feature type="domain" description="Sigma-54 factor interaction" evidence="4">
    <location>
        <begin position="139"/>
        <end position="363"/>
    </location>
</feature>
<protein>
    <submittedName>
        <fullName evidence="6">Two-component system NtrC family response regulator</fullName>
    </submittedName>
</protein>
<dbReference type="Proteomes" id="UP000315711">
    <property type="component" value="Unassembled WGS sequence"/>
</dbReference>
<dbReference type="GO" id="GO:0000160">
    <property type="term" value="P:phosphorelay signal transduction system"/>
    <property type="evidence" value="ECO:0007669"/>
    <property type="project" value="InterPro"/>
</dbReference>
<dbReference type="Pfam" id="PF00072">
    <property type="entry name" value="Response_reg"/>
    <property type="match status" value="1"/>
</dbReference>
<dbReference type="PROSITE" id="PS50110">
    <property type="entry name" value="RESPONSE_REGULATORY"/>
    <property type="match status" value="1"/>
</dbReference>
<dbReference type="PROSITE" id="PS50045">
    <property type="entry name" value="SIGMA54_INTERACT_4"/>
    <property type="match status" value="1"/>
</dbReference>
<dbReference type="InterPro" id="IPR002078">
    <property type="entry name" value="Sigma_54_int"/>
</dbReference>
<dbReference type="OrthoDB" id="9771372at2"/>
<evidence type="ECO:0000313" key="7">
    <source>
        <dbReference type="Proteomes" id="UP000315711"/>
    </source>
</evidence>
<name>A0A562QLR2_9BACI</name>
<dbReference type="PANTHER" id="PTHR32071">
    <property type="entry name" value="TRANSCRIPTIONAL REGULATORY PROTEIN"/>
    <property type="match status" value="1"/>
</dbReference>
<reference evidence="6 7" key="1">
    <citation type="journal article" date="2015" name="Stand. Genomic Sci.">
        <title>Genomic Encyclopedia of Bacterial and Archaeal Type Strains, Phase III: the genomes of soil and plant-associated and newly described type strains.</title>
        <authorList>
            <person name="Whitman W.B."/>
            <person name="Woyke T."/>
            <person name="Klenk H.P."/>
            <person name="Zhou Y."/>
            <person name="Lilburn T.G."/>
            <person name="Beck B.J."/>
            <person name="De Vos P."/>
            <person name="Vandamme P."/>
            <person name="Eisen J.A."/>
            <person name="Garrity G."/>
            <person name="Hugenholtz P."/>
            <person name="Kyrpides N.C."/>
        </authorList>
    </citation>
    <scope>NUCLEOTIDE SEQUENCE [LARGE SCALE GENOMIC DNA]</scope>
    <source>
        <strain evidence="6 7">CGMCC 1.10116</strain>
    </source>
</reference>
<dbReference type="RefSeq" id="WP_144450146.1">
    <property type="nucleotide sequence ID" value="NZ_VLKZ01000004.1"/>
</dbReference>
<sequence length="487" mass="55409">MTNILIIDDEREVGNFLTHLLSGSDCHVFVGYSGEDAKRLIIQRQYQLAMIDVMLPDTSGLKILRKIKEQMPQCKTIIMTGYSTVKTAVEAIKLGANDYIEKPFDDIDQLEKLIKQLFENTTPSNQSTMFELAERTGFIVGENQSMKQLVTMAHKMASKNINVLIEGETGTGKEVLATYIHHASQRKDQPFIAVNCGALSETLLESELFGHEKGAFTGAVKEKKGIFELASKGTLFLDEIGEASLSIQVKLLRVLETGEFFRVGGESVKRTHTRILAASHVNLAEAVQEKKFREDLLYRLDVVKLTIPPLRERMEDIPLLISFLLKKYQSDLTFSTEALRLIQRYKWFGNIRELSNMVKRAITLAEDEGSLITPAFLPEKLLSNETISISETSKDLQASSVNDFETYLREWNKRLLSLWQEEKEVDLEIVLNDVKELEAQIGKAFVTKMLRETIGDRREAAKRLNISMRKLRYLLNEKKQQSPIKIK</sequence>
<dbReference type="PROSITE" id="PS00676">
    <property type="entry name" value="SIGMA54_INTERACT_2"/>
    <property type="match status" value="1"/>
</dbReference>
<dbReference type="InterPro" id="IPR025943">
    <property type="entry name" value="Sigma_54_int_dom_ATP-bd_2"/>
</dbReference>
<dbReference type="SUPFAM" id="SSF52172">
    <property type="entry name" value="CheY-like"/>
    <property type="match status" value="1"/>
</dbReference>
<accession>A0A562QLR2</accession>
<dbReference type="InterPro" id="IPR027417">
    <property type="entry name" value="P-loop_NTPase"/>
</dbReference>
<dbReference type="Gene3D" id="3.40.50.300">
    <property type="entry name" value="P-loop containing nucleotide triphosphate hydrolases"/>
    <property type="match status" value="1"/>
</dbReference>
<dbReference type="SMART" id="SM00448">
    <property type="entry name" value="REC"/>
    <property type="match status" value="1"/>
</dbReference>
<keyword evidence="1" id="KW-0547">Nucleotide-binding</keyword>
<dbReference type="InterPro" id="IPR001789">
    <property type="entry name" value="Sig_transdc_resp-reg_receiver"/>
</dbReference>
<dbReference type="GO" id="GO:0006355">
    <property type="term" value="P:regulation of DNA-templated transcription"/>
    <property type="evidence" value="ECO:0007669"/>
    <property type="project" value="InterPro"/>
</dbReference>
<feature type="domain" description="Response regulatory" evidence="5">
    <location>
        <begin position="3"/>
        <end position="117"/>
    </location>
</feature>
<dbReference type="Pfam" id="PF25601">
    <property type="entry name" value="AAA_lid_14"/>
    <property type="match status" value="1"/>
</dbReference>
<comment type="caution">
    <text evidence="6">The sequence shown here is derived from an EMBL/GenBank/DDBJ whole genome shotgun (WGS) entry which is preliminary data.</text>
</comment>
<dbReference type="EMBL" id="VLKZ01000004">
    <property type="protein sequence ID" value="TWI57130.1"/>
    <property type="molecule type" value="Genomic_DNA"/>
</dbReference>
<dbReference type="Gene3D" id="3.40.50.2300">
    <property type="match status" value="1"/>
</dbReference>
<keyword evidence="3" id="KW-0597">Phosphoprotein</keyword>
<dbReference type="InterPro" id="IPR011006">
    <property type="entry name" value="CheY-like_superfamily"/>
</dbReference>
<dbReference type="CDD" id="cd00009">
    <property type="entry name" value="AAA"/>
    <property type="match status" value="1"/>
</dbReference>
<evidence type="ECO:0000256" key="3">
    <source>
        <dbReference type="PROSITE-ProRule" id="PRU00169"/>
    </source>
</evidence>
<keyword evidence="2" id="KW-0067">ATP-binding</keyword>
<keyword evidence="7" id="KW-1185">Reference proteome</keyword>
<dbReference type="InterPro" id="IPR058031">
    <property type="entry name" value="AAA_lid_NorR"/>
</dbReference>
<dbReference type="SUPFAM" id="SSF52540">
    <property type="entry name" value="P-loop containing nucleoside triphosphate hydrolases"/>
    <property type="match status" value="1"/>
</dbReference>
<evidence type="ECO:0000256" key="1">
    <source>
        <dbReference type="ARBA" id="ARBA00022741"/>
    </source>
</evidence>
<dbReference type="FunFam" id="3.40.50.300:FF:000006">
    <property type="entry name" value="DNA-binding transcriptional regulator NtrC"/>
    <property type="match status" value="1"/>
</dbReference>